<evidence type="ECO:0000313" key="1">
    <source>
        <dbReference type="EMBL" id="CAG9607743.1"/>
    </source>
</evidence>
<keyword evidence="2" id="KW-1185">Reference proteome</keyword>
<accession>A0A9C7LAB6</accession>
<evidence type="ECO:0000313" key="2">
    <source>
        <dbReference type="Proteomes" id="UP000789845"/>
    </source>
</evidence>
<sequence length="57" mass="6643">MASEYSSSIVIDEKKLNLMKLNILKAEQNNLKTREKSNEEMVEAIRKIIADEVKKNY</sequence>
<dbReference type="EMBL" id="CAKJTG010000006">
    <property type="protein sequence ID" value="CAG9607743.1"/>
    <property type="molecule type" value="Genomic_DNA"/>
</dbReference>
<reference evidence="1" key="1">
    <citation type="submission" date="2021-10" db="EMBL/GenBank/DDBJ databases">
        <authorList>
            <person name="Criscuolo A."/>
        </authorList>
    </citation>
    <scope>NUCLEOTIDE SEQUENCE</scope>
    <source>
        <strain evidence="1">CIP111885</strain>
    </source>
</reference>
<protein>
    <submittedName>
        <fullName evidence="1">Uncharacterized protein</fullName>
    </submittedName>
</protein>
<organism evidence="1 2">
    <name type="scientific">Pseudoneobacillus rhizosphaerae</name>
    <dbReference type="NCBI Taxonomy" id="2880968"/>
    <lineage>
        <taxon>Bacteria</taxon>
        <taxon>Bacillati</taxon>
        <taxon>Bacillota</taxon>
        <taxon>Bacilli</taxon>
        <taxon>Bacillales</taxon>
        <taxon>Bacillaceae</taxon>
        <taxon>Pseudoneobacillus</taxon>
    </lineage>
</organism>
<dbReference type="RefSeq" id="WP_230495994.1">
    <property type="nucleotide sequence ID" value="NZ_CAKJTG010000006.1"/>
</dbReference>
<name>A0A9C7LAB6_9BACI</name>
<dbReference type="AlphaFoldDB" id="A0A9C7LAB6"/>
<gene>
    <name evidence="1" type="ORF">NEOCIP111885_01435</name>
</gene>
<proteinExistence type="predicted"/>
<comment type="caution">
    <text evidence="1">The sequence shown here is derived from an EMBL/GenBank/DDBJ whole genome shotgun (WGS) entry which is preliminary data.</text>
</comment>
<dbReference type="Proteomes" id="UP000789845">
    <property type="component" value="Unassembled WGS sequence"/>
</dbReference>